<reference evidence="2 3" key="1">
    <citation type="submission" date="2018-08" db="EMBL/GenBank/DDBJ databases">
        <title>Murine metabolic-syndrome-specific gut microbial biobank.</title>
        <authorList>
            <person name="Liu C."/>
        </authorList>
    </citation>
    <scope>NUCLEOTIDE SEQUENCE [LARGE SCALE GENOMIC DNA]</scope>
    <source>
        <strain evidence="2 3">28</strain>
    </source>
</reference>
<accession>A0A845QLX6</accession>
<feature type="domain" description="Mannosyl-glycoprotein endo-beta-N-acetylglucosamidase-like" evidence="1">
    <location>
        <begin position="20"/>
        <end position="121"/>
    </location>
</feature>
<dbReference type="Proteomes" id="UP000446866">
    <property type="component" value="Unassembled WGS sequence"/>
</dbReference>
<protein>
    <recommendedName>
        <fullName evidence="1">Mannosyl-glycoprotein endo-beta-N-acetylglucosamidase-like domain-containing protein</fullName>
    </recommendedName>
</protein>
<organism evidence="2 3">
    <name type="scientific">Anaerotruncus colihominis</name>
    <dbReference type="NCBI Taxonomy" id="169435"/>
    <lineage>
        <taxon>Bacteria</taxon>
        <taxon>Bacillati</taxon>
        <taxon>Bacillota</taxon>
        <taxon>Clostridia</taxon>
        <taxon>Eubacteriales</taxon>
        <taxon>Oscillospiraceae</taxon>
        <taxon>Anaerotruncus</taxon>
    </lineage>
</organism>
<gene>
    <name evidence="2" type="ORF">D0435_10820</name>
</gene>
<evidence type="ECO:0000313" key="2">
    <source>
        <dbReference type="EMBL" id="NBH62145.1"/>
    </source>
</evidence>
<name>A0A845QLX6_9FIRM</name>
<keyword evidence="3" id="KW-1185">Reference proteome</keyword>
<dbReference type="AlphaFoldDB" id="A0A845QLX6"/>
<dbReference type="GO" id="GO:0004040">
    <property type="term" value="F:amidase activity"/>
    <property type="evidence" value="ECO:0007669"/>
    <property type="project" value="InterPro"/>
</dbReference>
<dbReference type="RefSeq" id="WP_160202434.1">
    <property type="nucleotide sequence ID" value="NZ_QXWK01000020.1"/>
</dbReference>
<sequence length="124" mass="13781">METDKPEPAEGIYTPSVQEMIVRACREHDIEPDIPLAIARLETGNFTSAAFTECNNVGGMSVDEVPITYDSLEDGVDAFVGNLARNYFGKGYDDVEKISKKYCPVNAEAWAEAVQELMREENEL</sequence>
<dbReference type="InterPro" id="IPR002901">
    <property type="entry name" value="MGlyc_endo_b_GlcNAc-like_dom"/>
</dbReference>
<dbReference type="EMBL" id="QXWK01000020">
    <property type="protein sequence ID" value="NBH62145.1"/>
    <property type="molecule type" value="Genomic_DNA"/>
</dbReference>
<comment type="caution">
    <text evidence="2">The sequence shown here is derived from an EMBL/GenBank/DDBJ whole genome shotgun (WGS) entry which is preliminary data.</text>
</comment>
<evidence type="ECO:0000313" key="3">
    <source>
        <dbReference type="Proteomes" id="UP000446866"/>
    </source>
</evidence>
<evidence type="ECO:0000259" key="1">
    <source>
        <dbReference type="Pfam" id="PF01832"/>
    </source>
</evidence>
<proteinExistence type="predicted"/>
<dbReference type="Pfam" id="PF01832">
    <property type="entry name" value="Glucosaminidase"/>
    <property type="match status" value="1"/>
</dbReference>